<gene>
    <name evidence="9" type="ORF">KFE25_011030</name>
</gene>
<dbReference type="InterPro" id="IPR013806">
    <property type="entry name" value="Kringle-like"/>
</dbReference>
<dbReference type="InterPro" id="IPR051697">
    <property type="entry name" value="Patched_domain-protein"/>
</dbReference>
<feature type="transmembrane region" description="Helical" evidence="5">
    <location>
        <begin position="1851"/>
        <end position="1881"/>
    </location>
</feature>
<feature type="transmembrane region" description="Helical" evidence="5">
    <location>
        <begin position="1888"/>
        <end position="1912"/>
    </location>
</feature>
<feature type="transmembrane region" description="Helical" evidence="5">
    <location>
        <begin position="1001"/>
        <end position="1030"/>
    </location>
</feature>
<keyword evidence="2" id="KW-0420">Kringle</keyword>
<dbReference type="Proteomes" id="UP000751190">
    <property type="component" value="Unassembled WGS sequence"/>
</dbReference>
<dbReference type="Gene3D" id="1.20.1640.10">
    <property type="entry name" value="Multidrug efflux transporter AcrB transmembrane domain"/>
    <property type="match status" value="2"/>
</dbReference>
<dbReference type="SMART" id="SM00130">
    <property type="entry name" value="KR"/>
    <property type="match status" value="1"/>
</dbReference>
<evidence type="ECO:0000256" key="1">
    <source>
        <dbReference type="ARBA" id="ARBA00005585"/>
    </source>
</evidence>
<evidence type="ECO:0008006" key="11">
    <source>
        <dbReference type="Google" id="ProtNLM"/>
    </source>
</evidence>
<dbReference type="InterPro" id="IPR000731">
    <property type="entry name" value="SSD"/>
</dbReference>
<name>A0A8J6C6C3_DIALT</name>
<dbReference type="Gene3D" id="2.40.20.10">
    <property type="entry name" value="Plasminogen Kringle 4"/>
    <property type="match status" value="1"/>
</dbReference>
<evidence type="ECO:0000313" key="10">
    <source>
        <dbReference type="Proteomes" id="UP000751190"/>
    </source>
</evidence>
<feature type="transmembrane region" description="Helical" evidence="5">
    <location>
        <begin position="901"/>
        <end position="930"/>
    </location>
</feature>
<comment type="caution">
    <text evidence="9">The sequence shown here is derived from an EMBL/GenBank/DDBJ whole genome shotgun (WGS) entry which is preliminary data.</text>
</comment>
<feature type="transmembrane region" description="Helical" evidence="5">
    <location>
        <begin position="1972"/>
        <end position="1996"/>
    </location>
</feature>
<evidence type="ECO:0000256" key="4">
    <source>
        <dbReference type="SAM" id="MobiDB-lite"/>
    </source>
</evidence>
<feature type="compositionally biased region" description="Basic and acidic residues" evidence="4">
    <location>
        <begin position="1532"/>
        <end position="1563"/>
    </location>
</feature>
<comment type="similarity">
    <text evidence="1">Belongs to the patched family.</text>
</comment>
<feature type="signal peptide" evidence="6">
    <location>
        <begin position="1"/>
        <end position="26"/>
    </location>
</feature>
<dbReference type="PANTHER" id="PTHR10796">
    <property type="entry name" value="PATCHED-RELATED"/>
    <property type="match status" value="1"/>
</dbReference>
<dbReference type="SUPFAM" id="SSF57440">
    <property type="entry name" value="Kringle-like"/>
    <property type="match status" value="1"/>
</dbReference>
<dbReference type="InterPro" id="IPR000001">
    <property type="entry name" value="Kringle"/>
</dbReference>
<feature type="region of interest" description="Disordered" evidence="4">
    <location>
        <begin position="417"/>
        <end position="442"/>
    </location>
</feature>
<feature type="compositionally biased region" description="Low complexity" evidence="4">
    <location>
        <begin position="1116"/>
        <end position="1125"/>
    </location>
</feature>
<sequence>MRARELGWALALACAVLAAPAAVAQSALPPAEGELSVQNHKMCLNVLDQVWKACKATDSETKALCSSECETAIRTALAHAECSNVVVTSSMTYDQSVQSHVNFHAYHCLPDEPADASPHAPGARRNALHARPLDPKVANECFVHEDRSDYRGFVNTTLSGYTCQKWSEQVPHHHPHAPSESNAWQGLGEHNYCRALSWDSCAWCYTTEHTPKWECCLIGSPQPSCPRKAFMPATGQLSGKDKLVLDDLISGNCPRMIIMMQLSPYPHPPGKSGWYEVVSESSAELDGRESYQLSGHHLALPGTVRQTVLGRVNANDGVFRCASDGLFFEPQGGASRIHVYAAHIPQLNASITQLIEFKPEDEGEDEPQQPENPLPLWRKISIKTYVYGGLGIYVGSMALCALLAYLVAKGGRSMSLVSPRSPGRGKSFRQHQQQQTSAAAAAAATWREDGYGSSCAPPPLCAVNGATSFSSTHGGAHAHPPHLVTDQGALMHPVHHLAATTIQQRARDRQVAPTPHAYAHGGGYGAHGGGYGAHGGGYDAHGGGAHGEAHAGFGRHEDALAAKRGGGHGARELSGTRSGAGAGAGAGTMGGGCKTFMVPFFRSLGFAVARNPWRTIALSCGFAVVLTAGLVRMRFEADSSILFLPQKTAMAGMRARYASTFGSLPDVIMMVVKRRAGGSMINRASLTSAIQLYKQIITLDALPNTPCADDARGHAPCAGHADPIELNEFCVNWYVALLGENVCSVSSLLELWRYEFGALNDDPDPQHTLYLAHKRRTVELGAASVDEQQQRVSTDAFMLQFYLNTSAPAYSNGRYALWHAKLRDSLTLMAQREALEVSWWSTRLNEDEAGSFVTKDAPLLAFSFIFVIFYVTVSLSRVSCSDAHGQAHERGGGLGGGSNVRIMLSLSCALCSALSMSSGFGLTALFGVPISPVTPLVSFMLLGVSVDNMIIIVDTFDRIDESEDVAVRLSMSLAESGTAITVTTVTTFIAFMTGLPVDLPVYSFFCTTAACCTGCLYVLQLTLFCALLVIDTQGRVQAARAYEEALFESDSAYAYEAAYGTGASGYADGQFAHGGAGGGGALLLHPSHVGSEQWAHLDGAPHGDTYNQPALVWEKQQQQQQQQQQKAAGFSPYDHAHQAGDYDDGGYDEPADVRPLREPLPAGYGDLYDYGEPAQPLGAADSALRGEQRRSSGGPRHIFPPRARGAQPAFNRGGEEGGGEAGEFYVPPPPNAHSRALSARAESDGPSVHQQQQQQQRHRARPHAPLDEQFAAEPPPSPPPGEYVRGFEHAQLSRPPPHDGGRSSFDASLAEERHAARMRHAEGDGSCMRAYARWLLLPGVRALVVLLYLAPVVFAAFTVQNLKPGLPYRQTVPVNSIIMDFLDDVDQFYAGSFPVKLVVVFEDTTPADFGLVREVLDEMLALPYTTRVHPDWMIDYGRWVQSFGIPRGEQGLHSMCNLHRFLQDAEFDDVDVSNVTLVRPLYAPPDGHPSHAARRALLERENKPAPAELRDGGASWDETLRREAPALREQLDAHQRAAERRRRLDQARAEPRAQDDDGDERPGAYDGGGNAAARADPARLSDEPPPIEFARERAWLSDESPHTPPLIAAEKRLRHAHPPDGSPAAELAASEALERKHRHAAETLVAGGGGPALHRRAHSGVGATHASGGAGNANAPVCVNNEERFKSISGGHVCDSAVSHCVTGTGHAIVAKMCPVTCGLCNDASRIARAATNNTVAQELVVGGKNYENDVLLRELTPGGCAAPPADATGPTGAPRCAGEHACMIGAQRFVVAVDLEQTMELSYYVWNEMSSKFDIVSERHGRRIRGYAYHIRFEFGFFDHTIISMALRNLLVVVLVIAVCTLVFLPTFISILAVFTVVCIDLQLLSVMAIVGLNFNSISCISLLIALGLAIDYSVHLGHAYYNAPFDTREAKVEHALVTMGSSILNAGGSTLLGTLFLARSDSVVFRTFFIFMWGTIFLGLFSGLAFAPIVLATIGPLGKRAATPKPEQGERREHAGSEWEGGLVEHG</sequence>
<dbReference type="PROSITE" id="PS50070">
    <property type="entry name" value="KRINGLE_2"/>
    <property type="match status" value="1"/>
</dbReference>
<dbReference type="InterPro" id="IPR053958">
    <property type="entry name" value="HMGCR/SNAP/NPC1-like_SSD"/>
</dbReference>
<feature type="transmembrane region" description="Helical" evidence="5">
    <location>
        <begin position="977"/>
        <end position="995"/>
    </location>
</feature>
<feature type="transmembrane region" description="Helical" evidence="5">
    <location>
        <begin position="936"/>
        <end position="956"/>
    </location>
</feature>
<feature type="domain" description="SSD" evidence="8">
    <location>
        <begin position="856"/>
        <end position="1030"/>
    </location>
</feature>
<dbReference type="CDD" id="cd00108">
    <property type="entry name" value="KR"/>
    <property type="match status" value="1"/>
</dbReference>
<keyword evidence="5" id="KW-0472">Membrane</keyword>
<dbReference type="Pfam" id="PF00051">
    <property type="entry name" value="Kringle"/>
    <property type="match status" value="1"/>
</dbReference>
<evidence type="ECO:0000313" key="9">
    <source>
        <dbReference type="EMBL" id="KAG8459981.1"/>
    </source>
</evidence>
<evidence type="ECO:0000259" key="7">
    <source>
        <dbReference type="PROSITE" id="PS50070"/>
    </source>
</evidence>
<feature type="transmembrane region" description="Helical" evidence="5">
    <location>
        <begin position="859"/>
        <end position="880"/>
    </location>
</feature>
<feature type="transmembrane region" description="Helical" evidence="5">
    <location>
        <begin position="385"/>
        <end position="408"/>
    </location>
</feature>
<feature type="compositionally biased region" description="Acidic residues" evidence="4">
    <location>
        <begin position="1141"/>
        <end position="1150"/>
    </location>
</feature>
<keyword evidence="6" id="KW-0732">Signal</keyword>
<evidence type="ECO:0000256" key="3">
    <source>
        <dbReference type="ARBA" id="ARBA00023157"/>
    </source>
</evidence>
<feature type="domain" description="Kringle" evidence="7">
    <location>
        <begin position="149"/>
        <end position="225"/>
    </location>
</feature>
<evidence type="ECO:0000256" key="6">
    <source>
        <dbReference type="SAM" id="SignalP"/>
    </source>
</evidence>
<evidence type="ECO:0000256" key="2">
    <source>
        <dbReference type="ARBA" id="ARBA00022572"/>
    </source>
</evidence>
<feature type="transmembrane region" description="Helical" evidence="5">
    <location>
        <begin position="1937"/>
        <end position="1960"/>
    </location>
</feature>
<dbReference type="OrthoDB" id="6510177at2759"/>
<keyword evidence="3" id="KW-1015">Disulfide bond</keyword>
<feature type="region of interest" description="Disordered" evidence="4">
    <location>
        <begin position="2002"/>
        <end position="2029"/>
    </location>
</feature>
<dbReference type="PANTHER" id="PTHR10796:SF92">
    <property type="entry name" value="PATCHED-RELATED, ISOFORM A"/>
    <property type="match status" value="1"/>
</dbReference>
<accession>A0A8J6C6C3</accession>
<evidence type="ECO:0000259" key="8">
    <source>
        <dbReference type="PROSITE" id="PS50156"/>
    </source>
</evidence>
<evidence type="ECO:0000256" key="5">
    <source>
        <dbReference type="SAM" id="Phobius"/>
    </source>
</evidence>
<dbReference type="EMBL" id="JAGTXO010000036">
    <property type="protein sequence ID" value="KAG8459981.1"/>
    <property type="molecule type" value="Genomic_DNA"/>
</dbReference>
<dbReference type="InterPro" id="IPR038178">
    <property type="entry name" value="Kringle_sf"/>
</dbReference>
<feature type="compositionally biased region" description="Basic and acidic residues" evidence="4">
    <location>
        <begin position="2009"/>
        <end position="2029"/>
    </location>
</feature>
<organism evidence="9 10">
    <name type="scientific">Diacronema lutheri</name>
    <name type="common">Unicellular marine alga</name>
    <name type="synonym">Monochrysis lutheri</name>
    <dbReference type="NCBI Taxonomy" id="2081491"/>
    <lineage>
        <taxon>Eukaryota</taxon>
        <taxon>Haptista</taxon>
        <taxon>Haptophyta</taxon>
        <taxon>Pavlovophyceae</taxon>
        <taxon>Pavlovales</taxon>
        <taxon>Pavlovaceae</taxon>
        <taxon>Diacronema</taxon>
    </lineage>
</organism>
<keyword evidence="5" id="KW-0812">Transmembrane</keyword>
<dbReference type="Pfam" id="PF12349">
    <property type="entry name" value="Sterol-sensing"/>
    <property type="match status" value="1"/>
</dbReference>
<proteinExistence type="inferred from homology"/>
<dbReference type="PROSITE" id="PS50156">
    <property type="entry name" value="SSD"/>
    <property type="match status" value="1"/>
</dbReference>
<feature type="region of interest" description="Disordered" evidence="4">
    <location>
        <begin position="1114"/>
        <end position="1285"/>
    </location>
</feature>
<keyword evidence="5" id="KW-1133">Transmembrane helix</keyword>
<reference evidence="9" key="1">
    <citation type="submission" date="2021-05" db="EMBL/GenBank/DDBJ databases">
        <title>The genome of the haptophyte Pavlova lutheri (Diacronema luteri, Pavlovales) - a model for lipid biosynthesis in eukaryotic algae.</title>
        <authorList>
            <person name="Hulatt C.J."/>
            <person name="Posewitz M.C."/>
        </authorList>
    </citation>
    <scope>NUCLEOTIDE SEQUENCE</scope>
    <source>
        <strain evidence="9">NIVA-4/92</strain>
    </source>
</reference>
<feature type="region of interest" description="Disordered" evidence="4">
    <location>
        <begin position="1532"/>
        <end position="1585"/>
    </location>
</feature>
<dbReference type="GO" id="GO:0016020">
    <property type="term" value="C:membrane"/>
    <property type="evidence" value="ECO:0007669"/>
    <property type="project" value="TreeGrafter"/>
</dbReference>
<keyword evidence="10" id="KW-1185">Reference proteome</keyword>
<feature type="transmembrane region" description="Helical" evidence="5">
    <location>
        <begin position="1334"/>
        <end position="1357"/>
    </location>
</feature>
<feature type="chain" id="PRO_5035186201" description="SSD domain-containing protein" evidence="6">
    <location>
        <begin position="27"/>
        <end position="2029"/>
    </location>
</feature>
<dbReference type="SUPFAM" id="SSF82866">
    <property type="entry name" value="Multidrug efflux transporter AcrB transmembrane domain"/>
    <property type="match status" value="2"/>
</dbReference>
<protein>
    <recommendedName>
        <fullName evidence="11">SSD domain-containing protein</fullName>
    </recommendedName>
</protein>